<protein>
    <submittedName>
        <fullName evidence="2">Uncharacterized protein</fullName>
    </submittedName>
</protein>
<gene>
    <name evidence="2" type="ORF">HNR26_003604</name>
</gene>
<accession>A0A7W8HSL0</accession>
<dbReference type="Proteomes" id="UP000550895">
    <property type="component" value="Unassembled WGS sequence"/>
</dbReference>
<comment type="caution">
    <text evidence="2">The sequence shown here is derived from an EMBL/GenBank/DDBJ whole genome shotgun (WGS) entry which is preliminary data.</text>
</comment>
<dbReference type="EMBL" id="JACHGA010000009">
    <property type="protein sequence ID" value="MBB5277524.1"/>
    <property type="molecule type" value="Genomic_DNA"/>
</dbReference>
<evidence type="ECO:0000313" key="2">
    <source>
        <dbReference type="EMBL" id="MBB5277524.1"/>
    </source>
</evidence>
<dbReference type="RefSeq" id="WP_377344315.1">
    <property type="nucleotide sequence ID" value="NZ_JBHRVS010000001.1"/>
</dbReference>
<sequence>MLRKMLSQFFNRIRRRRAPSTGLPENPQVALPLRADLPLRERSRSPVAVPAQINGARMGSGKF</sequence>
<keyword evidence="3" id="KW-1185">Reference proteome</keyword>
<evidence type="ECO:0000313" key="3">
    <source>
        <dbReference type="Proteomes" id="UP000550895"/>
    </source>
</evidence>
<reference evidence="2 3" key="1">
    <citation type="submission" date="2020-08" db="EMBL/GenBank/DDBJ databases">
        <title>Genomic Encyclopedia of Type Strains, Phase IV (KMG-IV): sequencing the most valuable type-strain genomes for metagenomic binning, comparative biology and taxonomic classification.</title>
        <authorList>
            <person name="Goeker M."/>
        </authorList>
    </citation>
    <scope>NUCLEOTIDE SEQUENCE [LARGE SCALE GENOMIC DNA]</scope>
    <source>
        <strain evidence="2 3">DSM 26376</strain>
    </source>
</reference>
<proteinExistence type="predicted"/>
<organism evidence="2 3">
    <name type="scientific">Rhizobium rosettiformans</name>
    <dbReference type="NCBI Taxonomy" id="1368430"/>
    <lineage>
        <taxon>Bacteria</taxon>
        <taxon>Pseudomonadati</taxon>
        <taxon>Pseudomonadota</taxon>
        <taxon>Alphaproteobacteria</taxon>
        <taxon>Hyphomicrobiales</taxon>
        <taxon>Rhizobiaceae</taxon>
        <taxon>Rhizobium/Agrobacterium group</taxon>
        <taxon>Rhizobium</taxon>
    </lineage>
</organism>
<feature type="region of interest" description="Disordered" evidence="1">
    <location>
        <begin position="42"/>
        <end position="63"/>
    </location>
</feature>
<name>A0A7W8HSL0_9HYPH</name>
<evidence type="ECO:0000256" key="1">
    <source>
        <dbReference type="SAM" id="MobiDB-lite"/>
    </source>
</evidence>
<dbReference type="AlphaFoldDB" id="A0A7W8HSL0"/>